<dbReference type="SUPFAM" id="SSF53807">
    <property type="entry name" value="Helical backbone' metal receptor"/>
    <property type="match status" value="1"/>
</dbReference>
<protein>
    <submittedName>
        <fullName evidence="6">Metal ion ABC transporter periplasmic protein surface adhesin</fullName>
    </submittedName>
</protein>
<dbReference type="Gene3D" id="3.40.50.1980">
    <property type="entry name" value="Nitrogenase molybdenum iron protein domain"/>
    <property type="match status" value="2"/>
</dbReference>
<evidence type="ECO:0000256" key="4">
    <source>
        <dbReference type="ARBA" id="ARBA00022729"/>
    </source>
</evidence>
<dbReference type="PANTHER" id="PTHR42953:SF1">
    <property type="entry name" value="METAL-BINDING PROTEIN HI_0362-RELATED"/>
    <property type="match status" value="1"/>
</dbReference>
<evidence type="ECO:0000256" key="3">
    <source>
        <dbReference type="ARBA" id="ARBA00022723"/>
    </source>
</evidence>
<reference evidence="6 7" key="1">
    <citation type="journal article" date="2015" name="Genome Announc.">
        <title>Expanding the biotechnology potential of lactobacilli through comparative genomics of 213 strains and associated genera.</title>
        <authorList>
            <person name="Sun Z."/>
            <person name="Harris H.M."/>
            <person name="McCann A."/>
            <person name="Guo C."/>
            <person name="Argimon S."/>
            <person name="Zhang W."/>
            <person name="Yang X."/>
            <person name="Jeffery I.B."/>
            <person name="Cooney J.C."/>
            <person name="Kagawa T.F."/>
            <person name="Liu W."/>
            <person name="Song Y."/>
            <person name="Salvetti E."/>
            <person name="Wrobel A."/>
            <person name="Rasinkangas P."/>
            <person name="Parkhill J."/>
            <person name="Rea M.C."/>
            <person name="O'Sullivan O."/>
            <person name="Ritari J."/>
            <person name="Douillard F.P."/>
            <person name="Paul Ross R."/>
            <person name="Yang R."/>
            <person name="Briner A.E."/>
            <person name="Felis G.E."/>
            <person name="de Vos W.M."/>
            <person name="Barrangou R."/>
            <person name="Klaenhammer T.R."/>
            <person name="Caufield P.W."/>
            <person name="Cui Y."/>
            <person name="Zhang H."/>
            <person name="O'Toole P.W."/>
        </authorList>
    </citation>
    <scope>NUCLEOTIDE SEQUENCE [LARGE SCALE GENOMIC DNA]</scope>
    <source>
        <strain evidence="6 7">DSM 20178</strain>
    </source>
</reference>
<dbReference type="GO" id="GO:0030001">
    <property type="term" value="P:metal ion transport"/>
    <property type="evidence" value="ECO:0007669"/>
    <property type="project" value="InterPro"/>
</dbReference>
<dbReference type="RefSeq" id="WP_010492449.1">
    <property type="nucleotide sequence ID" value="NZ_AZCT01000014.1"/>
</dbReference>
<dbReference type="InterPro" id="IPR050492">
    <property type="entry name" value="Bact_metal-bind_prot9"/>
</dbReference>
<dbReference type="InterPro" id="IPR006127">
    <property type="entry name" value="ZnuA-like"/>
</dbReference>
<keyword evidence="2" id="KW-0813">Transport</keyword>
<dbReference type="AlphaFoldDB" id="A0A0R1EQU7"/>
<sequence length="309" mass="33731">MMKRLLAGISVVLLAIFGVACGNNGAAKQSSTSNSKIQVVASVDFYGEVAKAVGGNKVSVQSIIDNPAVDPHDYEPTTKVGKSVAKSDLVVASGIGYDGWMDKVVKSENKSKNYLKVADDLMGKKEGDNEHIWYDPRTMPKLANALADKFAKKDPADKAKFKANAKKYIASLDDLNALINKLKANANGKLVDVSEPVFGYALDYMGYKVNDEHFSKSTEDGTDYSAKDIHGIETDIKEKKIAFFVNNIQASSKTVTRLVKLAEQNNVPVLKVTETLPKGKNYRTWMTSQYEQLEKIQDQSSSSATSVSK</sequence>
<accession>A0A0R1EQU7</accession>
<evidence type="ECO:0000256" key="2">
    <source>
        <dbReference type="ARBA" id="ARBA00022448"/>
    </source>
</evidence>
<feature type="chain" id="PRO_5038488755" evidence="5">
    <location>
        <begin position="23"/>
        <end position="309"/>
    </location>
</feature>
<dbReference type="Pfam" id="PF01297">
    <property type="entry name" value="ZnuA"/>
    <property type="match status" value="1"/>
</dbReference>
<dbReference type="GO" id="GO:0030313">
    <property type="term" value="C:cell envelope"/>
    <property type="evidence" value="ECO:0007669"/>
    <property type="project" value="UniProtKB-SubCell"/>
</dbReference>
<keyword evidence="4 5" id="KW-0732">Signal</keyword>
<dbReference type="eggNOG" id="COG0803">
    <property type="taxonomic scope" value="Bacteria"/>
</dbReference>
<evidence type="ECO:0000313" key="6">
    <source>
        <dbReference type="EMBL" id="KRK11755.1"/>
    </source>
</evidence>
<dbReference type="EMBL" id="AZCT01000014">
    <property type="protein sequence ID" value="KRK11755.1"/>
    <property type="molecule type" value="Genomic_DNA"/>
</dbReference>
<dbReference type="GO" id="GO:0046872">
    <property type="term" value="F:metal ion binding"/>
    <property type="evidence" value="ECO:0007669"/>
    <property type="project" value="UniProtKB-KW"/>
</dbReference>
<dbReference type="PROSITE" id="PS51257">
    <property type="entry name" value="PROKAR_LIPOPROTEIN"/>
    <property type="match status" value="1"/>
</dbReference>
<feature type="signal peptide" evidence="5">
    <location>
        <begin position="1"/>
        <end position="22"/>
    </location>
</feature>
<dbReference type="GeneID" id="93270000"/>
<dbReference type="Proteomes" id="UP000051984">
    <property type="component" value="Unassembled WGS sequence"/>
</dbReference>
<keyword evidence="3" id="KW-0479">Metal-binding</keyword>
<dbReference type="PANTHER" id="PTHR42953">
    <property type="entry name" value="HIGH-AFFINITY ZINC UPTAKE SYSTEM PROTEIN ZNUA-RELATED"/>
    <property type="match status" value="1"/>
</dbReference>
<name>A0A0R1EQU7_LACZE</name>
<comment type="subcellular location">
    <subcellularLocation>
        <location evidence="1">Cell envelope</location>
    </subcellularLocation>
</comment>
<evidence type="ECO:0000256" key="1">
    <source>
        <dbReference type="ARBA" id="ARBA00004196"/>
    </source>
</evidence>
<evidence type="ECO:0000313" key="7">
    <source>
        <dbReference type="Proteomes" id="UP000051984"/>
    </source>
</evidence>
<proteinExistence type="predicted"/>
<dbReference type="PATRIC" id="fig|1423816.3.peg.932"/>
<evidence type="ECO:0000256" key="5">
    <source>
        <dbReference type="SAM" id="SignalP"/>
    </source>
</evidence>
<organism evidence="6 7">
    <name type="scientific">Lacticaseibacillus zeae DSM 20178 = KCTC 3804</name>
    <dbReference type="NCBI Taxonomy" id="1423816"/>
    <lineage>
        <taxon>Bacteria</taxon>
        <taxon>Bacillati</taxon>
        <taxon>Bacillota</taxon>
        <taxon>Bacilli</taxon>
        <taxon>Lactobacillales</taxon>
        <taxon>Lactobacillaceae</taxon>
        <taxon>Lacticaseibacillus</taxon>
    </lineage>
</organism>
<comment type="caution">
    <text evidence="6">The sequence shown here is derived from an EMBL/GenBank/DDBJ whole genome shotgun (WGS) entry which is preliminary data.</text>
</comment>
<gene>
    <name evidence="6" type="ORF">FD51_GL000901</name>
</gene>